<dbReference type="InterPro" id="IPR014044">
    <property type="entry name" value="CAP_dom"/>
</dbReference>
<dbReference type="InterPro" id="IPR029410">
    <property type="entry name" value="CAP_assoc"/>
</dbReference>
<dbReference type="KEGG" id="hmn:HM131_12410"/>
<evidence type="ECO:0000313" key="4">
    <source>
        <dbReference type="Proteomes" id="UP000192527"/>
    </source>
</evidence>
<evidence type="ECO:0000259" key="2">
    <source>
        <dbReference type="Pfam" id="PF14504"/>
    </source>
</evidence>
<feature type="domain" description="SCP" evidence="1">
    <location>
        <begin position="227"/>
        <end position="334"/>
    </location>
</feature>
<organism evidence="3 4">
    <name type="scientific">Halobacillus mangrovi</name>
    <dbReference type="NCBI Taxonomy" id="402384"/>
    <lineage>
        <taxon>Bacteria</taxon>
        <taxon>Bacillati</taxon>
        <taxon>Bacillota</taxon>
        <taxon>Bacilli</taxon>
        <taxon>Bacillales</taxon>
        <taxon>Bacillaceae</taxon>
        <taxon>Halobacillus</taxon>
    </lineage>
</organism>
<dbReference type="Proteomes" id="UP000192527">
    <property type="component" value="Chromosome"/>
</dbReference>
<dbReference type="Pfam" id="PF00188">
    <property type="entry name" value="CAP"/>
    <property type="match status" value="1"/>
</dbReference>
<feature type="domain" description="CAP-associated" evidence="2">
    <location>
        <begin position="60"/>
        <end position="195"/>
    </location>
</feature>
<reference evidence="3 4" key="1">
    <citation type="submission" date="2017-04" db="EMBL/GenBank/DDBJ databases">
        <title>The whole genome sequencing and assembly of Halobacillus mangrovi strain.</title>
        <authorList>
            <person name="Lee S.-J."/>
            <person name="Park M.-K."/>
            <person name="Kim J.-Y."/>
            <person name="Lee Y.-J."/>
            <person name="Yi H."/>
            <person name="Bahn Y.-S."/>
            <person name="Kim J.F."/>
            <person name="Lee D.-W."/>
        </authorList>
    </citation>
    <scope>NUCLEOTIDE SEQUENCE [LARGE SCALE GENOMIC DNA]</scope>
    <source>
        <strain evidence="3 4">KTB 131</strain>
    </source>
</reference>
<evidence type="ECO:0000313" key="3">
    <source>
        <dbReference type="EMBL" id="ARI77597.1"/>
    </source>
</evidence>
<keyword evidence="4" id="KW-1185">Reference proteome</keyword>
<dbReference type="CDD" id="cd05379">
    <property type="entry name" value="CAP_bacterial"/>
    <property type="match status" value="1"/>
</dbReference>
<name>A0A1W5ZWH1_9BACI</name>
<dbReference type="PANTHER" id="PTHR31157:SF26">
    <property type="entry name" value="SCP-LIKE EXTRACELLULAR PROTEIN"/>
    <property type="match status" value="1"/>
</dbReference>
<dbReference type="EMBL" id="CP020772">
    <property type="protein sequence ID" value="ARI77597.1"/>
    <property type="molecule type" value="Genomic_DNA"/>
</dbReference>
<dbReference type="Gene3D" id="3.40.33.10">
    <property type="entry name" value="CAP"/>
    <property type="match status" value="1"/>
</dbReference>
<protein>
    <recommendedName>
        <fullName evidence="5">SCP domain-containing protein</fullName>
    </recommendedName>
</protein>
<dbReference type="PANTHER" id="PTHR31157">
    <property type="entry name" value="SCP DOMAIN-CONTAINING PROTEIN"/>
    <property type="match status" value="1"/>
</dbReference>
<accession>A0A1W5ZWH1</accession>
<evidence type="ECO:0008006" key="5">
    <source>
        <dbReference type="Google" id="ProtNLM"/>
    </source>
</evidence>
<dbReference type="AlphaFoldDB" id="A0A1W5ZWH1"/>
<dbReference type="OrthoDB" id="9783944at2"/>
<sequence length="339" mass="39269">MRKLAPVFILTIIILISWRLFFDKPSVPDPTKTEPTVEETFATEEIEKVKEAKSIFEWKGASSDELKSEWGEPDRKDPSSYGYVWWIYDDELSQIAIKDNKVVSAVSFSSEQRDNPVYIGQSYREISASHELSQSLRIEQVGNYTFELTEQDLKERPLLPLDNNWTAQLYFDVVTEKLSAIRLVRNDILLKLQPYKVIYRGRLPVKENLDRSDWKRIETGMEQQILTMTNYLRIRHGKNQLVEHKEAAAVAFLHSKDMNDNNYFSHYSPNGKGLKERLGDISYVQAGENIAAQYIDATAAVHGWLNSQNHREAMLDKSYTHIGIGVHQRYYTQNFLSIP</sequence>
<dbReference type="InterPro" id="IPR035940">
    <property type="entry name" value="CAP_sf"/>
</dbReference>
<evidence type="ECO:0000259" key="1">
    <source>
        <dbReference type="Pfam" id="PF00188"/>
    </source>
</evidence>
<dbReference type="STRING" id="402384.HM131_12410"/>
<proteinExistence type="predicted"/>
<dbReference type="Pfam" id="PF14504">
    <property type="entry name" value="CAP_assoc_N"/>
    <property type="match status" value="1"/>
</dbReference>
<gene>
    <name evidence="3" type="ORF">HM131_12410</name>
</gene>
<dbReference type="RefSeq" id="WP_085030060.1">
    <property type="nucleotide sequence ID" value="NZ_CP020772.1"/>
</dbReference>
<dbReference type="SUPFAM" id="SSF55797">
    <property type="entry name" value="PR-1-like"/>
    <property type="match status" value="1"/>
</dbReference>